<proteinExistence type="predicted"/>
<dbReference type="InterPro" id="IPR011009">
    <property type="entry name" value="Kinase-like_dom_sf"/>
</dbReference>
<organism evidence="3 4">
    <name type="scientific">Hexamita inflata</name>
    <dbReference type="NCBI Taxonomy" id="28002"/>
    <lineage>
        <taxon>Eukaryota</taxon>
        <taxon>Metamonada</taxon>
        <taxon>Diplomonadida</taxon>
        <taxon>Hexamitidae</taxon>
        <taxon>Hexamitinae</taxon>
        <taxon>Hexamita</taxon>
    </lineage>
</organism>
<comment type="caution">
    <text evidence="3">The sequence shown here is derived from an EMBL/GenBank/DDBJ whole genome shotgun (WGS) entry which is preliminary data.</text>
</comment>
<keyword evidence="1" id="KW-0472">Membrane</keyword>
<dbReference type="Pfam" id="PF00069">
    <property type="entry name" value="Pkinase"/>
    <property type="match status" value="1"/>
</dbReference>
<dbReference type="PROSITE" id="PS50011">
    <property type="entry name" value="PROTEIN_KINASE_DOM"/>
    <property type="match status" value="1"/>
</dbReference>
<dbReference type="Proteomes" id="UP001642409">
    <property type="component" value="Unassembled WGS sequence"/>
</dbReference>
<dbReference type="Gene3D" id="1.10.510.10">
    <property type="entry name" value="Transferase(Phosphotransferase) domain 1"/>
    <property type="match status" value="1"/>
</dbReference>
<evidence type="ECO:0000313" key="3">
    <source>
        <dbReference type="EMBL" id="CAL6051248.1"/>
    </source>
</evidence>
<reference evidence="3 4" key="1">
    <citation type="submission" date="2024-07" db="EMBL/GenBank/DDBJ databases">
        <authorList>
            <person name="Akdeniz Z."/>
        </authorList>
    </citation>
    <scope>NUCLEOTIDE SEQUENCE [LARGE SCALE GENOMIC DNA]</scope>
</reference>
<keyword evidence="1" id="KW-0812">Transmembrane</keyword>
<protein>
    <submittedName>
        <fullName evidence="3">Protein_kinase-like domain superfamily</fullName>
    </submittedName>
</protein>
<sequence length="706" mass="81087">MKHVLHLFDQKQKYRKQLIILIILALSTLCTFIMSMVFMKSQKVFAIILLLVSIILLSCAAVIILQLRKISLKIKSFRFAFMNYFVKPVEELELRLSFMQEVLANAPISNIEIIKEIQNPLKEENITPEKVEEVQDSLSIQSESFEYKIDQLVQKFKTHTLYQSGQFHIRVMEVINTKFCDICIQIATSINQPGIIKFIDAFYITRNGKLMVCFVSPSGFAFSCTQDPYPNMDVLIGSTFAQRLCRSFQPIDIEEVDETNEEAIKAGITLRAEIFPFCQEASNVIIDYKGKILNAINMMPTEQAMLWYQKLDSLDGDLDYIIEGAQIVTIDQINQEQLMILYRIKNILVKHEILREQESVLLKTYHGTPLSVYIQRTQNFEQLVNICLQLSYLVTGLNENSVLHGQLQPDNIEVNEDKGISVRLINLSSAQLGDKFVKPIHSSSKYDAPELLSPIYDRFADVYSLGKLIQYILSKHLSSKSGQQLTYIIEKCLLPADKRACAKEISLDLERFIKTTFSKQQQKINVSDSLFNNPFNKNGYDQILSQSGPVTFMRVNQNLQWVFDSQITNGVFEVMNFKVNDVQKAIYFRNEWFAVQKEVVQVFNQEHVRQYQKENAKKYLKNNNVVVVASEGIQKSGQGREVVVEMDQQVVVECEEMTLSGNVCEVGENAFWMKNVKQLIEGAQVGLFDAEMQIMFNYNGVRVNLQ</sequence>
<evidence type="ECO:0000259" key="2">
    <source>
        <dbReference type="PROSITE" id="PS50011"/>
    </source>
</evidence>
<dbReference type="SUPFAM" id="SSF56112">
    <property type="entry name" value="Protein kinase-like (PK-like)"/>
    <property type="match status" value="1"/>
</dbReference>
<gene>
    <name evidence="3" type="ORF">HINF_LOCUS44279</name>
</gene>
<evidence type="ECO:0000256" key="1">
    <source>
        <dbReference type="SAM" id="Phobius"/>
    </source>
</evidence>
<dbReference type="EMBL" id="CAXDID020000187">
    <property type="protein sequence ID" value="CAL6051248.1"/>
    <property type="molecule type" value="Genomic_DNA"/>
</dbReference>
<feature type="transmembrane region" description="Helical" evidence="1">
    <location>
        <begin position="44"/>
        <end position="65"/>
    </location>
</feature>
<keyword evidence="4" id="KW-1185">Reference proteome</keyword>
<keyword evidence="1" id="KW-1133">Transmembrane helix</keyword>
<name>A0ABP1K189_9EUKA</name>
<evidence type="ECO:0000313" key="4">
    <source>
        <dbReference type="Proteomes" id="UP001642409"/>
    </source>
</evidence>
<feature type="transmembrane region" description="Helical" evidence="1">
    <location>
        <begin position="18"/>
        <end position="38"/>
    </location>
</feature>
<feature type="domain" description="Protein kinase" evidence="2">
    <location>
        <begin position="264"/>
        <end position="536"/>
    </location>
</feature>
<dbReference type="InterPro" id="IPR000719">
    <property type="entry name" value="Prot_kinase_dom"/>
</dbReference>
<accession>A0ABP1K189</accession>